<feature type="coiled-coil region" evidence="1">
    <location>
        <begin position="285"/>
        <end position="319"/>
    </location>
</feature>
<gene>
    <name evidence="3" type="ORF">AAND1436_LOCUS6418</name>
</gene>
<dbReference type="PANTHER" id="PTHR23159:SF31">
    <property type="entry name" value="CENTROSOME-ASSOCIATED PROTEIN CEP250 ISOFORM X1"/>
    <property type="match status" value="1"/>
</dbReference>
<organism evidence="3">
    <name type="scientific">Alexandrium andersonii</name>
    <dbReference type="NCBI Taxonomy" id="327968"/>
    <lineage>
        <taxon>Eukaryota</taxon>
        <taxon>Sar</taxon>
        <taxon>Alveolata</taxon>
        <taxon>Dinophyceae</taxon>
        <taxon>Gonyaulacales</taxon>
        <taxon>Pyrocystaceae</taxon>
        <taxon>Alexandrium</taxon>
    </lineage>
</organism>
<feature type="coiled-coil region" evidence="1">
    <location>
        <begin position="550"/>
        <end position="584"/>
    </location>
</feature>
<proteinExistence type="predicted"/>
<feature type="coiled-coil region" evidence="1">
    <location>
        <begin position="613"/>
        <end position="640"/>
    </location>
</feature>
<dbReference type="AlphaFoldDB" id="A0A7S2F5M7"/>
<protein>
    <submittedName>
        <fullName evidence="3">Uncharacterized protein</fullName>
    </submittedName>
</protein>
<feature type="coiled-coil region" evidence="1">
    <location>
        <begin position="88"/>
        <end position="115"/>
    </location>
</feature>
<accession>A0A7S2F5M7</accession>
<dbReference type="PANTHER" id="PTHR23159">
    <property type="entry name" value="CENTROSOMAL PROTEIN 2"/>
    <property type="match status" value="1"/>
</dbReference>
<keyword evidence="1" id="KW-0175">Coiled coil</keyword>
<sequence>MSRLTSPLASLAVVLGGQCALGARIYEHDFHANAVSTESWARSGGMQDMNMICGGPEMWNLLTNAADSVTGVQNIKWAKMAAHQEAYIDTQSHKVRELEVELESLARLIAEKQAQRQIRYMHPDDAKKLIETAVGAGSFEGMQTAKDSGCGSVGNRVRAPRGAYRKSVPLFDAAASAFFSGKDFRLDSEDFLEVCNGLLPQEGRSYCKNLCQEFKDSAQAQSDEHVGETAGDLDALLRTQEEKTKALGAAKTQIADCTKSWDGLSVLRTHIEGLKGDMKTRFGILQDAEMDLDDAQWELSEMEENLKATEQVLGEALTAVKSSGDKHGKAGASLETLLAKEKAVLAEISAMADPLSKVHADFEAVGVADKTVVDLKSAVSATMTKMQLLTDAAVAEPLKNIGFYEELELDDEFTTDPVATQEGGFLGGAVDSLHSFCEDKALPAFSVVKKQVDLDPLCALDETPKVMQGLGEQVNIRINNIKKDLLWVKQSLSPYNPSRKNPMTKEKAAEIVAAGEPKGFQEITKVFHGTDFFKSYLKEWRLGGTFLKLIAQLTSVKQNLDKKIQELEEKLAGLKAEYASLVAAREQAATHLEEVAAKATLAVEQKAKVDLGLQEMQSKAAALANMIADLEEAVRKAKAAWEAAGLKLVEAHKEGVAALPQQEESMLELREHRAEAKMLISLIERSIDHTERSYNEAQEQLEKLLQ</sequence>
<evidence type="ECO:0000313" key="3">
    <source>
        <dbReference type="EMBL" id="CAD9376477.1"/>
    </source>
</evidence>
<evidence type="ECO:0000256" key="2">
    <source>
        <dbReference type="SAM" id="SignalP"/>
    </source>
</evidence>
<name>A0A7S2F5M7_9DINO</name>
<reference evidence="3" key="1">
    <citation type="submission" date="2021-01" db="EMBL/GenBank/DDBJ databases">
        <authorList>
            <person name="Corre E."/>
            <person name="Pelletier E."/>
            <person name="Niang G."/>
            <person name="Scheremetjew M."/>
            <person name="Finn R."/>
            <person name="Kale V."/>
            <person name="Holt S."/>
            <person name="Cochrane G."/>
            <person name="Meng A."/>
            <person name="Brown T."/>
            <person name="Cohen L."/>
        </authorList>
    </citation>
    <scope>NUCLEOTIDE SEQUENCE</scope>
    <source>
        <strain evidence="3">CCMP2222</strain>
    </source>
</reference>
<feature type="chain" id="PRO_5031254785" evidence="2">
    <location>
        <begin position="23"/>
        <end position="706"/>
    </location>
</feature>
<keyword evidence="2" id="KW-0732">Signal</keyword>
<dbReference type="EMBL" id="HBGQ01013095">
    <property type="protein sequence ID" value="CAD9376477.1"/>
    <property type="molecule type" value="Transcribed_RNA"/>
</dbReference>
<evidence type="ECO:0000256" key="1">
    <source>
        <dbReference type="SAM" id="Coils"/>
    </source>
</evidence>
<feature type="signal peptide" evidence="2">
    <location>
        <begin position="1"/>
        <end position="22"/>
    </location>
</feature>